<dbReference type="InterPro" id="IPR006685">
    <property type="entry name" value="MscS_channel_2nd"/>
</dbReference>
<evidence type="ECO:0000256" key="5">
    <source>
        <dbReference type="ARBA" id="ARBA00022989"/>
    </source>
</evidence>
<evidence type="ECO:0000256" key="1">
    <source>
        <dbReference type="ARBA" id="ARBA00004651"/>
    </source>
</evidence>
<dbReference type="SUPFAM" id="SSF82689">
    <property type="entry name" value="Mechanosensitive channel protein MscS (YggB), C-terminal domain"/>
    <property type="match status" value="1"/>
</dbReference>
<dbReference type="Proteomes" id="UP001200430">
    <property type="component" value="Unassembled WGS sequence"/>
</dbReference>
<evidence type="ECO:0000256" key="2">
    <source>
        <dbReference type="ARBA" id="ARBA00008017"/>
    </source>
</evidence>
<feature type="domain" description="Mechanosensitive ion channel MscS C-terminal" evidence="11">
    <location>
        <begin position="659"/>
        <end position="741"/>
    </location>
</feature>
<dbReference type="Pfam" id="PF00924">
    <property type="entry name" value="MS_channel_2nd"/>
    <property type="match status" value="1"/>
</dbReference>
<keyword evidence="9" id="KW-0732">Signal</keyword>
<organism evidence="12 13">
    <name type="scientific">Dethiosulfovibrio marinus</name>
    <dbReference type="NCBI Taxonomy" id="133532"/>
    <lineage>
        <taxon>Bacteria</taxon>
        <taxon>Thermotogati</taxon>
        <taxon>Synergistota</taxon>
        <taxon>Synergistia</taxon>
        <taxon>Synergistales</taxon>
        <taxon>Dethiosulfovibrionaceae</taxon>
        <taxon>Dethiosulfovibrio</taxon>
    </lineage>
</organism>
<dbReference type="InterPro" id="IPR011066">
    <property type="entry name" value="MscS_channel_C_sf"/>
</dbReference>
<evidence type="ECO:0000256" key="6">
    <source>
        <dbReference type="ARBA" id="ARBA00023136"/>
    </source>
</evidence>
<evidence type="ECO:0000256" key="7">
    <source>
        <dbReference type="SAM" id="Coils"/>
    </source>
</evidence>
<feature type="signal peptide" evidence="9">
    <location>
        <begin position="1"/>
        <end position="18"/>
    </location>
</feature>
<keyword evidence="5 8" id="KW-1133">Transmembrane helix</keyword>
<dbReference type="InterPro" id="IPR010920">
    <property type="entry name" value="LSM_dom_sf"/>
</dbReference>
<dbReference type="PANTHER" id="PTHR30347">
    <property type="entry name" value="POTASSIUM CHANNEL RELATED"/>
    <property type="match status" value="1"/>
</dbReference>
<keyword evidence="3" id="KW-1003">Cell membrane</keyword>
<feature type="coiled-coil region" evidence="7">
    <location>
        <begin position="226"/>
        <end position="253"/>
    </location>
</feature>
<sequence>MRKTFLIFVLLLSFTVFPEVSDGNALTAVAQDGAVEEAQGGPASGDTASGDIYDIAKNENRIAELDRSIGSWASVPVAESAARYGVSEADVEDRITVLSSLQNFYKRLNGAVEKTVGFKDDLKKRESEKGQARLSLKEEPPYKLSFYDDYLANADDLSSKLETLEESIAREQKAIVSSRSQLDEAGKDLRLAQSELDKAKGTDGENKKLWAFQKAQVNEELWKVTLAYLERNLENLRLQRDAARLRLGQAEDVKRYIYSNVSFDEGDMKAGVGRYEEGLKALQKKVEALGKDISKAEDAYAEAHAKLSAATGDKAVKEAQRVFSMAEIEREYLHLTMEQTQEMVGFLNEMKDIWMDRYDLLKPGGIGADVLLKQRDEVEQKVGRFEDVLISQQKYQAALHARSIALSGELDQAKDKVAVASLKKRSKILDDIMSQNMNYMVSLITLDTMNRRLLEEIKSHIKEVAITEKVSSMWRARTAEILNTELWHMGGYAVRLREFVIALVVLSFGLMASRRIAKFIRKWLLVHSKRVDVTGVHAIERLIYYVLICGSFLIALKVVNVPLTAFAFLGGAVAIGIGFGAQNLFNNLISGFILMVQQPFKINDIVQVDDITATVLEIDSRSTKIRTFDNYDVLVPNSYFLDNRITNWTLSDKIIRGKLEIGVAYGTPARKVEEILLGLARDHQTVLPDPKPFVLFSEYADSSMNFILYFWVDVKNGFPTGVASDMRYRIQEIFEKEGIEIPFPQVDVHMEKSGVGAPDPV</sequence>
<keyword evidence="7" id="KW-0175">Coiled coil</keyword>
<dbReference type="Pfam" id="PF21082">
    <property type="entry name" value="MS_channel_3rd"/>
    <property type="match status" value="1"/>
</dbReference>
<evidence type="ECO:0000256" key="3">
    <source>
        <dbReference type="ARBA" id="ARBA00022475"/>
    </source>
</evidence>
<dbReference type="SUPFAM" id="SSF50182">
    <property type="entry name" value="Sm-like ribonucleoproteins"/>
    <property type="match status" value="1"/>
</dbReference>
<dbReference type="InterPro" id="IPR011014">
    <property type="entry name" value="MscS_channel_TM-2"/>
</dbReference>
<evidence type="ECO:0000256" key="9">
    <source>
        <dbReference type="SAM" id="SignalP"/>
    </source>
</evidence>
<comment type="subcellular location">
    <subcellularLocation>
        <location evidence="1">Cell membrane</location>
        <topology evidence="1">Multi-pass membrane protein</topology>
    </subcellularLocation>
</comment>
<dbReference type="SUPFAM" id="SSF82861">
    <property type="entry name" value="Mechanosensitive channel protein MscS (YggB), transmembrane region"/>
    <property type="match status" value="1"/>
</dbReference>
<evidence type="ECO:0000259" key="11">
    <source>
        <dbReference type="Pfam" id="PF21082"/>
    </source>
</evidence>
<evidence type="ECO:0000259" key="10">
    <source>
        <dbReference type="Pfam" id="PF00924"/>
    </source>
</evidence>
<gene>
    <name evidence="12" type="ORF">L2W38_07925</name>
</gene>
<dbReference type="RefSeq" id="WP_236099464.1">
    <property type="nucleotide sequence ID" value="NZ_JAKGUD010000007.1"/>
</dbReference>
<dbReference type="InterPro" id="IPR023408">
    <property type="entry name" value="MscS_beta-dom_sf"/>
</dbReference>
<evidence type="ECO:0000313" key="12">
    <source>
        <dbReference type="EMBL" id="MCF4142742.1"/>
    </source>
</evidence>
<feature type="transmembrane region" description="Helical" evidence="8">
    <location>
        <begin position="538"/>
        <end position="559"/>
    </location>
</feature>
<name>A0ABS9ERG6_9BACT</name>
<dbReference type="Gene3D" id="2.30.30.60">
    <property type="match status" value="1"/>
</dbReference>
<evidence type="ECO:0000256" key="8">
    <source>
        <dbReference type="SAM" id="Phobius"/>
    </source>
</evidence>
<dbReference type="Gene3D" id="1.10.287.1260">
    <property type="match status" value="1"/>
</dbReference>
<keyword evidence="13" id="KW-1185">Reference proteome</keyword>
<dbReference type="PANTHER" id="PTHR30347:SF1">
    <property type="entry name" value="MECHANOSENSITIVE CHANNEL MSCK"/>
    <property type="match status" value="1"/>
</dbReference>
<dbReference type="Gene3D" id="3.30.70.100">
    <property type="match status" value="1"/>
</dbReference>
<reference evidence="12 13" key="1">
    <citation type="submission" date="2022-01" db="EMBL/GenBank/DDBJ databases">
        <title>Dethiosulfovibrio faecalis sp. nov., a novel proteolytic, non-sulfur-reducing bacterium isolated from a marine aquaculture solid waste bioreactor.</title>
        <authorList>
            <person name="Grabowski S."/>
            <person name="Apolinario E."/>
            <person name="Schneider N."/>
            <person name="Marshall C.W."/>
            <person name="Sowers K.R."/>
        </authorList>
    </citation>
    <scope>NUCLEOTIDE SEQUENCE [LARGE SCALE GENOMIC DNA]</scope>
    <source>
        <strain evidence="12 13">DSM 12537</strain>
    </source>
</reference>
<protein>
    <submittedName>
        <fullName evidence="12">Mechanosensitive ion channel</fullName>
    </submittedName>
</protein>
<feature type="coiled-coil region" evidence="7">
    <location>
        <begin position="279"/>
        <end position="306"/>
    </location>
</feature>
<feature type="chain" id="PRO_5047017429" evidence="9">
    <location>
        <begin position="19"/>
        <end position="761"/>
    </location>
</feature>
<dbReference type="EMBL" id="JAKGUD010000007">
    <property type="protein sequence ID" value="MCF4142742.1"/>
    <property type="molecule type" value="Genomic_DNA"/>
</dbReference>
<feature type="transmembrane region" description="Helical" evidence="8">
    <location>
        <begin position="565"/>
        <end position="585"/>
    </location>
</feature>
<feature type="coiled-coil region" evidence="7">
    <location>
        <begin position="147"/>
        <end position="202"/>
    </location>
</feature>
<feature type="transmembrane region" description="Helical" evidence="8">
    <location>
        <begin position="499"/>
        <end position="517"/>
    </location>
</feature>
<evidence type="ECO:0000256" key="4">
    <source>
        <dbReference type="ARBA" id="ARBA00022692"/>
    </source>
</evidence>
<keyword evidence="4 8" id="KW-0812">Transmembrane</keyword>
<feature type="domain" description="Mechanosensitive ion channel MscS" evidence="10">
    <location>
        <begin position="583"/>
        <end position="649"/>
    </location>
</feature>
<dbReference type="InterPro" id="IPR052702">
    <property type="entry name" value="MscS-like_channel"/>
</dbReference>
<comment type="caution">
    <text evidence="12">The sequence shown here is derived from an EMBL/GenBank/DDBJ whole genome shotgun (WGS) entry which is preliminary data.</text>
</comment>
<comment type="similarity">
    <text evidence="2">Belongs to the MscS (TC 1.A.23) family.</text>
</comment>
<dbReference type="InterPro" id="IPR049278">
    <property type="entry name" value="MS_channel_C"/>
</dbReference>
<proteinExistence type="inferred from homology"/>
<accession>A0ABS9ERG6</accession>
<evidence type="ECO:0000313" key="13">
    <source>
        <dbReference type="Proteomes" id="UP001200430"/>
    </source>
</evidence>
<keyword evidence="6 8" id="KW-0472">Membrane</keyword>